<dbReference type="RefSeq" id="WP_184243664.1">
    <property type="nucleotide sequence ID" value="NZ_BAAACU010000022.1"/>
</dbReference>
<dbReference type="InterPro" id="IPR038076">
    <property type="entry name" value="MgtE_N_sf"/>
</dbReference>
<keyword evidence="2" id="KW-0812">Transmembrane</keyword>
<evidence type="ECO:0000313" key="4">
    <source>
        <dbReference type="EMBL" id="MBB6511441.1"/>
    </source>
</evidence>
<comment type="caution">
    <text evidence="4">The sequence shown here is derived from an EMBL/GenBank/DDBJ whole genome shotgun (WGS) entry which is preliminary data.</text>
</comment>
<evidence type="ECO:0000256" key="1">
    <source>
        <dbReference type="SAM" id="Coils"/>
    </source>
</evidence>
<dbReference type="InterPro" id="IPR006668">
    <property type="entry name" value="Mg_transptr_MgtE_intracell_dom"/>
</dbReference>
<dbReference type="Pfam" id="PF03448">
    <property type="entry name" value="MgtE_N"/>
    <property type="match status" value="1"/>
</dbReference>
<accession>A0A841RFS4</accession>
<dbReference type="Gene3D" id="1.20.5.170">
    <property type="match status" value="1"/>
</dbReference>
<keyword evidence="2" id="KW-1133">Transmembrane helix</keyword>
<proteinExistence type="predicted"/>
<protein>
    <submittedName>
        <fullName evidence="4">Flagellar motility protein MotE (MotC chaperone)</fullName>
    </submittedName>
</protein>
<organism evidence="4 5">
    <name type="scientific">Gracilibacillus halotolerans</name>
    <dbReference type="NCBI Taxonomy" id="74386"/>
    <lineage>
        <taxon>Bacteria</taxon>
        <taxon>Bacillati</taxon>
        <taxon>Bacillota</taxon>
        <taxon>Bacilli</taxon>
        <taxon>Bacillales</taxon>
        <taxon>Bacillaceae</taxon>
        <taxon>Gracilibacillus</taxon>
    </lineage>
</organism>
<evidence type="ECO:0000259" key="3">
    <source>
        <dbReference type="Pfam" id="PF03448"/>
    </source>
</evidence>
<keyword evidence="4" id="KW-0282">Flagellum</keyword>
<evidence type="ECO:0000313" key="5">
    <source>
        <dbReference type="Proteomes" id="UP000572212"/>
    </source>
</evidence>
<dbReference type="Proteomes" id="UP000572212">
    <property type="component" value="Unassembled WGS sequence"/>
</dbReference>
<gene>
    <name evidence="4" type="ORF">GGQ92_000208</name>
</gene>
<feature type="domain" description="Magnesium transporter MgtE intracellular" evidence="3">
    <location>
        <begin position="140"/>
        <end position="191"/>
    </location>
</feature>
<feature type="transmembrane region" description="Helical" evidence="2">
    <location>
        <begin position="20"/>
        <end position="46"/>
    </location>
</feature>
<reference evidence="4 5" key="1">
    <citation type="submission" date="2020-08" db="EMBL/GenBank/DDBJ databases">
        <title>Genomic Encyclopedia of Type Strains, Phase IV (KMG-IV): sequencing the most valuable type-strain genomes for metagenomic binning, comparative biology and taxonomic classification.</title>
        <authorList>
            <person name="Goeker M."/>
        </authorList>
    </citation>
    <scope>NUCLEOTIDE SEQUENCE [LARGE SCALE GENOMIC DNA]</scope>
    <source>
        <strain evidence="4 5">DSM 11805</strain>
    </source>
</reference>
<sequence length="194" mass="21632">MAANPKEIATDKKPGVFQWLIVIVVPLFFALIVLTVILTIIGVDVVGTTKETLNKVPIVNEWITTDEEELFEHQIESKETTIAELEDKLEAATSESASKDSTIEKLQAEIDTLVARLENRDSEIDSEAEIKVTNKKLIQSFTEMKAKEAAPILENMNNELVIEILEQLNEKTVAGIFAEMEPEVAATYINQMAE</sequence>
<keyword evidence="1" id="KW-0175">Coiled coil</keyword>
<dbReference type="EMBL" id="JACHON010000001">
    <property type="protein sequence ID" value="MBB6511441.1"/>
    <property type="molecule type" value="Genomic_DNA"/>
</dbReference>
<dbReference type="Gene3D" id="1.25.60.10">
    <property type="entry name" value="MgtE N-terminal domain-like"/>
    <property type="match status" value="1"/>
</dbReference>
<evidence type="ECO:0000256" key="2">
    <source>
        <dbReference type="SAM" id="Phobius"/>
    </source>
</evidence>
<keyword evidence="4" id="KW-0966">Cell projection</keyword>
<keyword evidence="4" id="KW-0969">Cilium</keyword>
<keyword evidence="5" id="KW-1185">Reference proteome</keyword>
<keyword evidence="2" id="KW-0472">Membrane</keyword>
<dbReference type="AlphaFoldDB" id="A0A841RFS4"/>
<name>A0A841RFS4_9BACI</name>
<dbReference type="SUPFAM" id="SSF158791">
    <property type="entry name" value="MgtE N-terminal domain-like"/>
    <property type="match status" value="1"/>
</dbReference>
<feature type="coiled-coil region" evidence="1">
    <location>
        <begin position="68"/>
        <end position="123"/>
    </location>
</feature>